<dbReference type="GO" id="GO:0005525">
    <property type="term" value="F:GTP binding"/>
    <property type="evidence" value="ECO:0007669"/>
    <property type="project" value="InterPro"/>
</dbReference>
<dbReference type="PROSITE" id="PS51421">
    <property type="entry name" value="RAS"/>
    <property type="match status" value="1"/>
</dbReference>
<dbReference type="InterPro" id="IPR011009">
    <property type="entry name" value="Kinase-like_dom_sf"/>
</dbReference>
<dbReference type="PROSITE" id="PS50011">
    <property type="entry name" value="PROTEIN_KINASE_DOM"/>
    <property type="match status" value="1"/>
</dbReference>
<evidence type="ECO:0000313" key="4">
    <source>
        <dbReference type="EMBL" id="EFC43135.1"/>
    </source>
</evidence>
<dbReference type="SMART" id="SM00173">
    <property type="entry name" value="RAS"/>
    <property type="match status" value="1"/>
</dbReference>
<dbReference type="Pfam" id="PF00071">
    <property type="entry name" value="Ras"/>
    <property type="match status" value="1"/>
</dbReference>
<evidence type="ECO:0000259" key="3">
    <source>
        <dbReference type="PROSITE" id="PS50011"/>
    </source>
</evidence>
<evidence type="ECO:0000256" key="2">
    <source>
        <dbReference type="SAM" id="Coils"/>
    </source>
</evidence>
<dbReference type="PANTHER" id="PTHR47978">
    <property type="match status" value="1"/>
</dbReference>
<dbReference type="STRING" id="5762.D2VJ47"/>
<dbReference type="Pfam" id="PF00069">
    <property type="entry name" value="Pkinase"/>
    <property type="match status" value="1"/>
</dbReference>
<dbReference type="InterPro" id="IPR027417">
    <property type="entry name" value="P-loop_NTPase"/>
</dbReference>
<proteinExistence type="predicted"/>
<feature type="domain" description="Protein kinase" evidence="3">
    <location>
        <begin position="520"/>
        <end position="817"/>
    </location>
</feature>
<dbReference type="Gene3D" id="1.10.510.10">
    <property type="entry name" value="Transferase(Phosphotransferase) domain 1"/>
    <property type="match status" value="1"/>
</dbReference>
<dbReference type="GeneID" id="8853313"/>
<dbReference type="PRINTS" id="PR00449">
    <property type="entry name" value="RASTRNSFRMNG"/>
</dbReference>
<dbReference type="InterPro" id="IPR008271">
    <property type="entry name" value="Ser/Thr_kinase_AS"/>
</dbReference>
<dbReference type="InterPro" id="IPR000719">
    <property type="entry name" value="Prot_kinase_dom"/>
</dbReference>
<dbReference type="InterPro" id="IPR005225">
    <property type="entry name" value="Small_GTP-bd"/>
</dbReference>
<organism evidence="5">
    <name type="scientific">Naegleria gruberi</name>
    <name type="common">Amoeba</name>
    <dbReference type="NCBI Taxonomy" id="5762"/>
    <lineage>
        <taxon>Eukaryota</taxon>
        <taxon>Discoba</taxon>
        <taxon>Heterolobosea</taxon>
        <taxon>Tetramitia</taxon>
        <taxon>Eutetramitia</taxon>
        <taxon>Vahlkampfiidae</taxon>
        <taxon>Naegleria</taxon>
    </lineage>
</organism>
<evidence type="ECO:0000256" key="1">
    <source>
        <dbReference type="ARBA" id="ARBA00022741"/>
    </source>
</evidence>
<sequence>MISSSKTPPKFVSYKLILLGSSSTGKTNLVLRFVRGYFSEHEESTIGAAFLTQTVPLEDRVVKFEIWDTSGQERYKSLPAMYFRGAYAALVVYDITDAESFIQAQKWVTLVQQGNSTLVIALAGNNAHLEDKRQVETFEAKAYAEKHSLIFMETSANTAQNVNEIFTALARKMPVDTSIERVMAFEAVRENWTVFKSLQENFKSDRDIALLAIRKNGLALEFVSVELKNDKLLVLDAVENQGIALQYASMNLRADKEVVLRAVKNNGLALQYTTTENCSDEKIILDAIENDVTSFQFASQEKRFDKEFVRKAISKDYSHAITCYELFHDLILIDTLKREELRNWGRKCRMTLIWAQYIPGLLQYLSKNHVPNIDLELAVYFSNYRPRGTFSFKRTYPKEMWIELNLLKEISNHITKFNLRSELILDYPFYNSNYYLLLDFITNIINGSLQEVNFQNINSYTFNFSDIFNKECTDTLISTWISLDNFPKLSSISELLNQNKEIYLEERGYASIIHSKFPLYIPTSILGKGAEGIVFECYNVKERKTVAFKLNFQYNLQDHVIVELLMKNIDGIIHCHECNVFEYSDKKIKYIIMEKGEKIGPALEDIYNRNNNMLDKESLTTILQMFVQILLAVNNLHNNNFAHRDLKLANMVLVGDTIKIIDLDSSRVIMTNKSCTLNIGTLKYIAPELYNNESERILQNFEISKQCDMFSLGCILLEILIHQPLMLDSEYCNQEQMEDDLNIQHFTNSGLYFHQAVGTQYLQHKLHHAIKMQIDRMVDSSLEINTILSRIIITMIQQNPNLRGNCAMYLQIFKELLLSLNNSQPLILPETLTKNLLDFNKNIITLLKEENLQLKTKNEQLEMELIKLREELTFLSHKNK</sequence>
<dbReference type="EMBL" id="GG738875">
    <property type="protein sequence ID" value="EFC43135.1"/>
    <property type="molecule type" value="Genomic_DNA"/>
</dbReference>
<dbReference type="SMART" id="SM00174">
    <property type="entry name" value="RHO"/>
    <property type="match status" value="1"/>
</dbReference>
<dbReference type="eggNOG" id="KOG0092">
    <property type="taxonomic scope" value="Eukaryota"/>
</dbReference>
<dbReference type="SMART" id="SM00176">
    <property type="entry name" value="RAN"/>
    <property type="match status" value="1"/>
</dbReference>
<dbReference type="CDD" id="cd01860">
    <property type="entry name" value="Rab5_related"/>
    <property type="match status" value="1"/>
</dbReference>
<reference evidence="4 5" key="1">
    <citation type="journal article" date="2010" name="Cell">
        <title>The genome of Naegleria gruberi illuminates early eukaryotic versatility.</title>
        <authorList>
            <person name="Fritz-Laylin L.K."/>
            <person name="Prochnik S.E."/>
            <person name="Ginger M.L."/>
            <person name="Dacks J.B."/>
            <person name="Carpenter M.L."/>
            <person name="Field M.C."/>
            <person name="Kuo A."/>
            <person name="Paredez A."/>
            <person name="Chapman J."/>
            <person name="Pham J."/>
            <person name="Shu S."/>
            <person name="Neupane R."/>
            <person name="Cipriano M."/>
            <person name="Mancuso J."/>
            <person name="Tu H."/>
            <person name="Salamov A."/>
            <person name="Lindquist E."/>
            <person name="Shapiro H."/>
            <person name="Lucas S."/>
            <person name="Grigoriev I.V."/>
            <person name="Cande W.Z."/>
            <person name="Fulton C."/>
            <person name="Rokhsar D.S."/>
            <person name="Dawson S.C."/>
        </authorList>
    </citation>
    <scope>NUCLEOTIDE SEQUENCE [LARGE SCALE GENOMIC DNA]</scope>
    <source>
        <strain evidence="4 5">NEG-M</strain>
    </source>
</reference>
<keyword evidence="2" id="KW-0175">Coiled coil</keyword>
<keyword evidence="5" id="KW-1185">Reference proteome</keyword>
<dbReference type="VEuPathDB" id="AmoebaDB:NAEGRDRAFT_88114"/>
<keyword evidence="1" id="KW-0547">Nucleotide-binding</keyword>
<dbReference type="SUPFAM" id="SSF56112">
    <property type="entry name" value="Protein kinase-like (PK-like)"/>
    <property type="match status" value="1"/>
</dbReference>
<accession>D2VJ47</accession>
<dbReference type="GO" id="GO:0005524">
    <property type="term" value="F:ATP binding"/>
    <property type="evidence" value="ECO:0007669"/>
    <property type="project" value="InterPro"/>
</dbReference>
<dbReference type="GO" id="GO:0004672">
    <property type="term" value="F:protein kinase activity"/>
    <property type="evidence" value="ECO:0007669"/>
    <property type="project" value="InterPro"/>
</dbReference>
<dbReference type="KEGG" id="ngr:NAEGRDRAFT_88114"/>
<dbReference type="eggNOG" id="KOG0589">
    <property type="taxonomic scope" value="Eukaryota"/>
</dbReference>
<dbReference type="PROSITE" id="PS51419">
    <property type="entry name" value="RAB"/>
    <property type="match status" value="1"/>
</dbReference>
<dbReference type="CDD" id="cd00180">
    <property type="entry name" value="PKc"/>
    <property type="match status" value="1"/>
</dbReference>
<dbReference type="InParanoid" id="D2VJ47"/>
<evidence type="ECO:0000313" key="5">
    <source>
        <dbReference type="Proteomes" id="UP000006671"/>
    </source>
</evidence>
<dbReference type="NCBIfam" id="TIGR00231">
    <property type="entry name" value="small_GTP"/>
    <property type="match status" value="1"/>
</dbReference>
<dbReference type="SMART" id="SM00220">
    <property type="entry name" value="S_TKc"/>
    <property type="match status" value="1"/>
</dbReference>
<protein>
    <submittedName>
        <fullName evidence="4">Rab family small GTPase</fullName>
    </submittedName>
</protein>
<name>D2VJ47_NAEGR</name>
<dbReference type="InterPro" id="IPR025197">
    <property type="entry name" value="DUF4116"/>
</dbReference>
<dbReference type="SUPFAM" id="SSF52540">
    <property type="entry name" value="P-loop containing nucleoside triphosphate hydrolases"/>
    <property type="match status" value="1"/>
</dbReference>
<feature type="coiled-coil region" evidence="2">
    <location>
        <begin position="844"/>
        <end position="878"/>
    </location>
</feature>
<dbReference type="AlphaFoldDB" id="D2VJ47"/>
<dbReference type="Proteomes" id="UP000006671">
    <property type="component" value="Unassembled WGS sequence"/>
</dbReference>
<dbReference type="InterPro" id="IPR001806">
    <property type="entry name" value="Small_GTPase"/>
</dbReference>
<dbReference type="PROSITE" id="PS00108">
    <property type="entry name" value="PROTEIN_KINASE_ST"/>
    <property type="match status" value="1"/>
</dbReference>
<dbReference type="Gene3D" id="3.40.50.300">
    <property type="entry name" value="P-loop containing nucleotide triphosphate hydrolases"/>
    <property type="match status" value="1"/>
</dbReference>
<dbReference type="FunFam" id="3.40.50.300:FF:000808">
    <property type="entry name" value="Small GTP-binding protein, putative"/>
    <property type="match status" value="1"/>
</dbReference>
<dbReference type="SMART" id="SM00175">
    <property type="entry name" value="RAB"/>
    <property type="match status" value="1"/>
</dbReference>
<dbReference type="Pfam" id="PF13475">
    <property type="entry name" value="DUF4116"/>
    <property type="match status" value="3"/>
</dbReference>
<gene>
    <name evidence="4" type="ORF">NAEGRDRAFT_88114</name>
</gene>
<dbReference type="RefSeq" id="XP_002675879.1">
    <property type="nucleotide sequence ID" value="XM_002675833.1"/>
</dbReference>
<dbReference type="GO" id="GO:0003924">
    <property type="term" value="F:GTPase activity"/>
    <property type="evidence" value="ECO:0007669"/>
    <property type="project" value="InterPro"/>
</dbReference>